<dbReference type="Pfam" id="PF12802">
    <property type="entry name" value="MarR_2"/>
    <property type="match status" value="1"/>
</dbReference>
<dbReference type="InterPro" id="IPR036390">
    <property type="entry name" value="WH_DNA-bd_sf"/>
</dbReference>
<dbReference type="EMBL" id="BJFL01000004">
    <property type="protein sequence ID" value="GDY29819.1"/>
    <property type="molecule type" value="Genomic_DNA"/>
</dbReference>
<sequence length="162" mass="18251">MSRERPQKRQLSRSVTRDTYAPAYLSLISNALCWGGSRIFLREFGVGTNEWRVMSAVVNEPGSTASVIGDVVGLNKAVVSRSVRLLRDRGYLSIEPDRGRRRVFATRAGERLHDHMTGIALRRQEILLTGFSAAERGLLFEFLRRMHGNLPALAAFDPHTER</sequence>
<dbReference type="OrthoDB" id="3237509at2"/>
<name>A0A4D4J5F4_9PSEU</name>
<dbReference type="Proteomes" id="UP000298860">
    <property type="component" value="Unassembled WGS sequence"/>
</dbReference>
<accession>A0A4D4J5F4</accession>
<protein>
    <submittedName>
        <fullName evidence="2">Transcriptional regulator</fullName>
    </submittedName>
</protein>
<dbReference type="GO" id="GO:0003700">
    <property type="term" value="F:DNA-binding transcription factor activity"/>
    <property type="evidence" value="ECO:0007669"/>
    <property type="project" value="InterPro"/>
</dbReference>
<dbReference type="AlphaFoldDB" id="A0A4D4J5F4"/>
<evidence type="ECO:0000313" key="2">
    <source>
        <dbReference type="EMBL" id="GDY29819.1"/>
    </source>
</evidence>
<dbReference type="InterPro" id="IPR036388">
    <property type="entry name" value="WH-like_DNA-bd_sf"/>
</dbReference>
<proteinExistence type="predicted"/>
<dbReference type="Gene3D" id="1.10.10.10">
    <property type="entry name" value="Winged helix-like DNA-binding domain superfamily/Winged helix DNA-binding domain"/>
    <property type="match status" value="1"/>
</dbReference>
<comment type="caution">
    <text evidence="2">The sequence shown here is derived from an EMBL/GenBank/DDBJ whole genome shotgun (WGS) entry which is preliminary data.</text>
</comment>
<evidence type="ECO:0000313" key="3">
    <source>
        <dbReference type="Proteomes" id="UP000298860"/>
    </source>
</evidence>
<organism evidence="2 3">
    <name type="scientific">Gandjariella thermophila</name>
    <dbReference type="NCBI Taxonomy" id="1931992"/>
    <lineage>
        <taxon>Bacteria</taxon>
        <taxon>Bacillati</taxon>
        <taxon>Actinomycetota</taxon>
        <taxon>Actinomycetes</taxon>
        <taxon>Pseudonocardiales</taxon>
        <taxon>Pseudonocardiaceae</taxon>
        <taxon>Gandjariella</taxon>
    </lineage>
</organism>
<evidence type="ECO:0000259" key="1">
    <source>
        <dbReference type="SMART" id="SM00347"/>
    </source>
</evidence>
<reference evidence="3" key="1">
    <citation type="submission" date="2019-04" db="EMBL/GenBank/DDBJ databases">
        <title>Draft genome sequence of Pseudonocardiaceae bacterium SL3-2-4.</title>
        <authorList>
            <person name="Ningsih F."/>
            <person name="Yokota A."/>
            <person name="Sakai Y."/>
            <person name="Nanatani K."/>
            <person name="Yabe S."/>
            <person name="Oetari A."/>
            <person name="Sjamsuridzal W."/>
        </authorList>
    </citation>
    <scope>NUCLEOTIDE SEQUENCE [LARGE SCALE GENOMIC DNA]</scope>
    <source>
        <strain evidence="3">SL3-2-4</strain>
    </source>
</reference>
<dbReference type="SMART" id="SM00347">
    <property type="entry name" value="HTH_MARR"/>
    <property type="match status" value="1"/>
</dbReference>
<keyword evidence="3" id="KW-1185">Reference proteome</keyword>
<dbReference type="InterPro" id="IPR000835">
    <property type="entry name" value="HTH_MarR-typ"/>
</dbReference>
<feature type="domain" description="HTH marR-type" evidence="1">
    <location>
        <begin position="39"/>
        <end position="136"/>
    </location>
</feature>
<dbReference type="RefSeq" id="WP_137812960.1">
    <property type="nucleotide sequence ID" value="NZ_BJFL01000004.1"/>
</dbReference>
<dbReference type="SUPFAM" id="SSF46785">
    <property type="entry name" value="Winged helix' DNA-binding domain"/>
    <property type="match status" value="1"/>
</dbReference>
<gene>
    <name evidence="2" type="ORF">GTS_14520</name>
</gene>